<feature type="chain" id="PRO_5004709839" description="DNA phosphorothioation-dependent restriction protein DptG" evidence="1">
    <location>
        <begin position="22"/>
        <end position="143"/>
    </location>
</feature>
<evidence type="ECO:0008006" key="4">
    <source>
        <dbReference type="Google" id="ProtNLM"/>
    </source>
</evidence>
<dbReference type="Proteomes" id="UP000018418">
    <property type="component" value="Unassembled WGS sequence"/>
</dbReference>
<dbReference type="OrthoDB" id="6707216at2"/>
<dbReference type="Pfam" id="PF11304">
    <property type="entry name" value="DUF3106"/>
    <property type="match status" value="1"/>
</dbReference>
<evidence type="ECO:0000313" key="3">
    <source>
        <dbReference type="Proteomes" id="UP000018418"/>
    </source>
</evidence>
<comment type="caution">
    <text evidence="2">The sequence shown here is derived from an EMBL/GenBank/DDBJ whole genome shotgun (WGS) entry which is preliminary data.</text>
</comment>
<dbReference type="PATRIC" id="fig|1341683.3.peg.1706"/>
<keyword evidence="3" id="KW-1185">Reference proteome</keyword>
<dbReference type="EMBL" id="AYEU01000006">
    <property type="protein sequence ID" value="ESK51211.1"/>
    <property type="molecule type" value="Genomic_DNA"/>
</dbReference>
<organism evidence="2 3">
    <name type="scientific">Acinetobacter brisouii CIP 110357</name>
    <dbReference type="NCBI Taxonomy" id="1341683"/>
    <lineage>
        <taxon>Bacteria</taxon>
        <taxon>Pseudomonadati</taxon>
        <taxon>Pseudomonadota</taxon>
        <taxon>Gammaproteobacteria</taxon>
        <taxon>Moraxellales</taxon>
        <taxon>Moraxellaceae</taxon>
        <taxon>Acinetobacter</taxon>
    </lineage>
</organism>
<dbReference type="RefSeq" id="WP_004900352.1">
    <property type="nucleotide sequence ID" value="NZ_BBTI01000002.1"/>
</dbReference>
<proteinExistence type="predicted"/>
<dbReference type="HOGENOM" id="CLU_1944058_0_0_6"/>
<evidence type="ECO:0000313" key="2">
    <source>
        <dbReference type="EMBL" id="ESK51211.1"/>
    </source>
</evidence>
<protein>
    <recommendedName>
        <fullName evidence="4">DNA phosphorothioation-dependent restriction protein DptG</fullName>
    </recommendedName>
</protein>
<gene>
    <name evidence="2" type="ORF">P255_01717</name>
</gene>
<reference evidence="2 3" key="1">
    <citation type="submission" date="2013-10" db="EMBL/GenBank/DDBJ databases">
        <title>The Genome Sequence of Acinetobacter brisouii CIP 110357.</title>
        <authorList>
            <consortium name="The Broad Institute Genomics Platform"/>
            <consortium name="The Broad Institute Genome Sequencing Center for Infectious Disease"/>
            <person name="Cerqueira G."/>
            <person name="Feldgarden M."/>
            <person name="Courvalin P."/>
            <person name="Grillot-Courvalin C."/>
            <person name="Clermont D."/>
            <person name="Rocha E."/>
            <person name="Yoon E.-J."/>
            <person name="Nemec A."/>
            <person name="Young S.K."/>
            <person name="Zeng Q."/>
            <person name="Gargeya S."/>
            <person name="Fitzgerald M."/>
            <person name="Abouelleil A."/>
            <person name="Alvarado L."/>
            <person name="Berlin A.M."/>
            <person name="Chapman S.B."/>
            <person name="Gainer-Dewar J."/>
            <person name="Goldberg J."/>
            <person name="Gnerre S."/>
            <person name="Griggs A."/>
            <person name="Gujja S."/>
            <person name="Hansen M."/>
            <person name="Howarth C."/>
            <person name="Imamovic A."/>
            <person name="Ireland A."/>
            <person name="Larimer J."/>
            <person name="McCowan C."/>
            <person name="Murphy C."/>
            <person name="Pearson M."/>
            <person name="Poon T.W."/>
            <person name="Priest M."/>
            <person name="Roberts A."/>
            <person name="Saif S."/>
            <person name="Shea T."/>
            <person name="Sykes S."/>
            <person name="Wortman J."/>
            <person name="Nusbaum C."/>
            <person name="Birren B."/>
        </authorList>
    </citation>
    <scope>NUCLEOTIDE SEQUENCE [LARGE SCALE GENOMIC DNA]</scope>
    <source>
        <strain evidence="2 3">CIP 110357</strain>
    </source>
</reference>
<name>V2URG4_9GAMM</name>
<feature type="signal peptide" evidence="1">
    <location>
        <begin position="1"/>
        <end position="21"/>
    </location>
</feature>
<dbReference type="InterPro" id="IPR021455">
    <property type="entry name" value="DUF3106"/>
</dbReference>
<keyword evidence="1" id="KW-0732">Signal</keyword>
<sequence length="143" mass="17154">MAVKKVTLAFCALAFLQTSFAGFERFWPFNTKSTTTAQVDDNWDELTAEQQKQLIQRYQNLKEMPTQQSNSIQQRMDWFTQLPEQEQQRMRDVWQQMSTQQRQTMRLRMQKAKTLQERNLIRQEYMQKFQQINHTAPTPTPSS</sequence>
<accession>V2URG4</accession>
<dbReference type="AlphaFoldDB" id="V2URG4"/>
<evidence type="ECO:0000256" key="1">
    <source>
        <dbReference type="SAM" id="SignalP"/>
    </source>
</evidence>
<dbReference type="STRING" id="396323.VH98_02385"/>